<feature type="compositionally biased region" description="Low complexity" evidence="1">
    <location>
        <begin position="49"/>
        <end position="59"/>
    </location>
</feature>
<sequence>MRTSEPVQQLYNTQPPRIKTTSSAKSHKPRPSPSGAGRLQEAQPPPQHLAPSCGAAPSAPGGGLVPPMAWIHSAAFLRMTTLAATTCAARQSR</sequence>
<gene>
    <name evidence="2" type="ORF">NHX12_021453</name>
</gene>
<accession>A0A9Q0ES59</accession>
<comment type="caution">
    <text evidence="2">The sequence shown here is derived from an EMBL/GenBank/DDBJ whole genome shotgun (WGS) entry which is preliminary data.</text>
</comment>
<dbReference type="AlphaFoldDB" id="A0A9Q0ES59"/>
<feature type="region of interest" description="Disordered" evidence="1">
    <location>
        <begin position="1"/>
        <end position="67"/>
    </location>
</feature>
<evidence type="ECO:0000313" key="3">
    <source>
        <dbReference type="Proteomes" id="UP001148018"/>
    </source>
</evidence>
<protein>
    <submittedName>
        <fullName evidence="2">Uncharacterized protein</fullName>
    </submittedName>
</protein>
<keyword evidence="3" id="KW-1185">Reference proteome</keyword>
<proteinExistence type="predicted"/>
<reference evidence="2" key="1">
    <citation type="submission" date="2022-07" db="EMBL/GenBank/DDBJ databases">
        <title>Chromosome-level genome of Muraenolepis orangiensis.</title>
        <authorList>
            <person name="Kim J."/>
        </authorList>
    </citation>
    <scope>NUCLEOTIDE SEQUENCE</scope>
    <source>
        <strain evidence="2">KU_S4_2022</strain>
        <tissue evidence="2">Muscle</tissue>
    </source>
</reference>
<evidence type="ECO:0000256" key="1">
    <source>
        <dbReference type="SAM" id="MobiDB-lite"/>
    </source>
</evidence>
<organism evidence="2 3">
    <name type="scientific">Muraenolepis orangiensis</name>
    <name type="common">Patagonian moray cod</name>
    <dbReference type="NCBI Taxonomy" id="630683"/>
    <lineage>
        <taxon>Eukaryota</taxon>
        <taxon>Metazoa</taxon>
        <taxon>Chordata</taxon>
        <taxon>Craniata</taxon>
        <taxon>Vertebrata</taxon>
        <taxon>Euteleostomi</taxon>
        <taxon>Actinopterygii</taxon>
        <taxon>Neopterygii</taxon>
        <taxon>Teleostei</taxon>
        <taxon>Neoteleostei</taxon>
        <taxon>Acanthomorphata</taxon>
        <taxon>Zeiogadaria</taxon>
        <taxon>Gadariae</taxon>
        <taxon>Gadiformes</taxon>
        <taxon>Muraenolepidoidei</taxon>
        <taxon>Muraenolepididae</taxon>
        <taxon>Muraenolepis</taxon>
    </lineage>
</organism>
<feature type="compositionally biased region" description="Polar residues" evidence="1">
    <location>
        <begin position="1"/>
        <end position="24"/>
    </location>
</feature>
<dbReference type="EMBL" id="JANIIK010000037">
    <property type="protein sequence ID" value="KAJ3611438.1"/>
    <property type="molecule type" value="Genomic_DNA"/>
</dbReference>
<dbReference type="Proteomes" id="UP001148018">
    <property type="component" value="Unassembled WGS sequence"/>
</dbReference>
<evidence type="ECO:0000313" key="2">
    <source>
        <dbReference type="EMBL" id="KAJ3611438.1"/>
    </source>
</evidence>
<name>A0A9Q0ES59_9TELE</name>